<feature type="region of interest" description="Disordered" evidence="1">
    <location>
        <begin position="159"/>
        <end position="250"/>
    </location>
</feature>
<reference evidence="3" key="3">
    <citation type="journal article" date="2010" name="Genome Res.">
        <title>Population genomic sequencing of Coccidioides fungi reveals recent hybridization and transposon control.</title>
        <authorList>
            <person name="Neafsey D.E."/>
            <person name="Barker B.M."/>
            <person name="Sharpton T.J."/>
            <person name="Stajich J.E."/>
            <person name="Park D.J."/>
            <person name="Whiston E."/>
            <person name="Hung C.-Y."/>
            <person name="McMahan C."/>
            <person name="White J."/>
            <person name="Sykes S."/>
            <person name="Heiman D."/>
            <person name="Young S."/>
            <person name="Zeng Q."/>
            <person name="Abouelleil A."/>
            <person name="Aftuck L."/>
            <person name="Bessette D."/>
            <person name="Brown A."/>
            <person name="FitzGerald M."/>
            <person name="Lui A."/>
            <person name="Macdonald J.P."/>
            <person name="Priest M."/>
            <person name="Orbach M.J."/>
            <person name="Galgiani J.N."/>
            <person name="Kirkland T.N."/>
            <person name="Cole G.T."/>
            <person name="Birren B.W."/>
            <person name="Henn M.R."/>
            <person name="Taylor J.W."/>
            <person name="Rounsley S.D."/>
        </authorList>
    </citation>
    <scope>NUCLEOTIDE SEQUENCE [LARGE SCALE GENOMIC DNA]</scope>
    <source>
        <strain evidence="3">RMSCC 3488</strain>
    </source>
</reference>
<dbReference type="OrthoDB" id="10003116at2759"/>
<reference evidence="3" key="2">
    <citation type="journal article" date="2009" name="Genome Res.">
        <title>Comparative genomic analyses of the human fungal pathogens Coccidioides and their relatives.</title>
        <authorList>
            <person name="Sharpton T.J."/>
            <person name="Stajich J.E."/>
            <person name="Rounsley S.D."/>
            <person name="Gardner M.J."/>
            <person name="Wortman J.R."/>
            <person name="Jordar V.S."/>
            <person name="Maiti R."/>
            <person name="Kodira C.D."/>
            <person name="Neafsey D.E."/>
            <person name="Zeng Q."/>
            <person name="Hung C.-Y."/>
            <person name="McMahan C."/>
            <person name="Muszewska A."/>
            <person name="Grynberg M."/>
            <person name="Mandel M.A."/>
            <person name="Kellner E.M."/>
            <person name="Barker B.M."/>
            <person name="Galgiani J.N."/>
            <person name="Orbach M.J."/>
            <person name="Kirkland T.N."/>
            <person name="Cole G.T."/>
            <person name="Henn M.R."/>
            <person name="Birren B.W."/>
            <person name="Taylor J.W."/>
        </authorList>
    </citation>
    <scope>NUCLEOTIDE SEQUENCE [LARGE SCALE GENOMIC DNA]</scope>
    <source>
        <strain evidence="3">RMSCC 3488</strain>
    </source>
</reference>
<evidence type="ECO:0000313" key="2">
    <source>
        <dbReference type="EMBL" id="KMM64671.1"/>
    </source>
</evidence>
<dbReference type="Proteomes" id="UP000054567">
    <property type="component" value="Unassembled WGS sequence"/>
</dbReference>
<feature type="region of interest" description="Disordered" evidence="1">
    <location>
        <begin position="517"/>
        <end position="540"/>
    </location>
</feature>
<feature type="region of interest" description="Disordered" evidence="1">
    <location>
        <begin position="403"/>
        <end position="450"/>
    </location>
</feature>
<reference evidence="2 3" key="1">
    <citation type="submission" date="2007-06" db="EMBL/GenBank/DDBJ databases">
        <title>The Genome Sequence of Coccidioides posadasii RMSCC_3488.</title>
        <authorList>
            <consortium name="Coccidioides Genome Resources Consortium"/>
            <consortium name="The Broad Institute Genome Sequencing Platform"/>
            <person name="Henn M.R."/>
            <person name="Sykes S."/>
            <person name="Young S."/>
            <person name="Jaffe D."/>
            <person name="Berlin A."/>
            <person name="Alvarez P."/>
            <person name="Butler J."/>
            <person name="Gnerre S."/>
            <person name="Grabherr M."/>
            <person name="Mauceli E."/>
            <person name="Brockman W."/>
            <person name="Kodira C."/>
            <person name="Alvarado L."/>
            <person name="Zeng Q."/>
            <person name="Crawford M."/>
            <person name="Antoine C."/>
            <person name="Devon K."/>
            <person name="Galgiani J."/>
            <person name="Orsborn K."/>
            <person name="Lewis M.L."/>
            <person name="Nusbaum C."/>
            <person name="Galagan J."/>
            <person name="Birren B."/>
        </authorList>
    </citation>
    <scope>NUCLEOTIDE SEQUENCE [LARGE SCALE GENOMIC DNA]</scope>
    <source>
        <strain evidence="2 3">RMSCC 3488</strain>
    </source>
</reference>
<dbReference type="EMBL" id="DS268109">
    <property type="protein sequence ID" value="KMM64671.1"/>
    <property type="molecule type" value="Genomic_DNA"/>
</dbReference>
<feature type="compositionally biased region" description="Polar residues" evidence="1">
    <location>
        <begin position="222"/>
        <end position="233"/>
    </location>
</feature>
<feature type="compositionally biased region" description="Low complexity" evidence="1">
    <location>
        <begin position="517"/>
        <end position="537"/>
    </location>
</feature>
<dbReference type="VEuPathDB" id="FungiDB:CPAG_01023"/>
<dbReference type="AlphaFoldDB" id="A0A0J6EVU2"/>
<feature type="region of interest" description="Disordered" evidence="1">
    <location>
        <begin position="269"/>
        <end position="314"/>
    </location>
</feature>
<evidence type="ECO:0000256" key="1">
    <source>
        <dbReference type="SAM" id="MobiDB-lite"/>
    </source>
</evidence>
<feature type="compositionally biased region" description="Polar residues" evidence="1">
    <location>
        <begin position="159"/>
        <end position="170"/>
    </location>
</feature>
<protein>
    <submittedName>
        <fullName evidence="2">Uncharacterized protein</fullName>
    </submittedName>
</protein>
<proteinExistence type="predicted"/>
<sequence length="599" mass="65316">MARTSQDQPLPSPSGPIEARSLLGFTNLASNPPNYPRNPTQQVLEPLVLYIVRVPGSKDVFLSPLKPPTKSSFSPESINASLYFCHVAGPGDEAVLENIENERKVEEEKRQWQHQQQEQLALHSGDNGNGNGNGKGKTDMFALLNRVRRKPVPTTTALHIDTMTPSSNPALANVDGTRSGDKESIGVERRLVANTEHLRGGVQSAGHLEAPRPWETPGISRQPVSSLSPSQEQHSVHPESGTEDTHAKRWSAHSLSPAPMKETFHRLRSSFDSSPGRASWDCERPTIHPKSPGKSRLGGRLHLPGESTGHPLSLRPKRSYEVHQETRISPPFHITLIRRDPTYGNQWNVGTITNCIAPSKAAPDGSVAIEITTPGYKKFANNKPISFESLGINLPSSMRHLVSASSSDSSADQTRTDPDVPTGPLKFTRKLTPVHHHPPSEALDISPPRRKTHPFRPIENYAFTSPWNGTCTFGPGAYSRTLRCRHVIPGPNSSTSQSSSSSAVTVAEIRFNLPTFPSTYPRPSSSPRADSSNDLSSPFDEDRLDLSLARERAGGGMRGNSAKLGKLIIQDEGLKMVDLLVAASMGVFWGVYEHASSSI</sequence>
<organism evidence="2 3">
    <name type="scientific">Coccidioides posadasii RMSCC 3488</name>
    <dbReference type="NCBI Taxonomy" id="454284"/>
    <lineage>
        <taxon>Eukaryota</taxon>
        <taxon>Fungi</taxon>
        <taxon>Dikarya</taxon>
        <taxon>Ascomycota</taxon>
        <taxon>Pezizomycotina</taxon>
        <taxon>Eurotiomycetes</taxon>
        <taxon>Eurotiomycetidae</taxon>
        <taxon>Onygenales</taxon>
        <taxon>Onygenaceae</taxon>
        <taxon>Coccidioides</taxon>
    </lineage>
</organism>
<feature type="region of interest" description="Disordered" evidence="1">
    <location>
        <begin position="105"/>
        <end position="137"/>
    </location>
</feature>
<feature type="compositionally biased region" description="Basic residues" evidence="1">
    <location>
        <begin position="427"/>
        <end position="437"/>
    </location>
</feature>
<name>A0A0J6EVU2_COCPO</name>
<gene>
    <name evidence="2" type="ORF">CPAG_01023</name>
</gene>
<feature type="compositionally biased region" description="Basic and acidic residues" evidence="1">
    <location>
        <begin position="178"/>
        <end position="199"/>
    </location>
</feature>
<feature type="compositionally biased region" description="Low complexity" evidence="1">
    <location>
        <begin position="403"/>
        <end position="412"/>
    </location>
</feature>
<accession>A0A0J6EVU2</accession>
<evidence type="ECO:0000313" key="3">
    <source>
        <dbReference type="Proteomes" id="UP000054567"/>
    </source>
</evidence>